<dbReference type="GO" id="GO:0016887">
    <property type="term" value="F:ATP hydrolysis activity"/>
    <property type="evidence" value="ECO:0007669"/>
    <property type="project" value="InterPro"/>
</dbReference>
<dbReference type="AlphaFoldDB" id="A1RVX1"/>
<dbReference type="STRING" id="384616.Pisl_1956"/>
<name>A1RVX1_PYRIL</name>
<dbReference type="Proteomes" id="UP000002595">
    <property type="component" value="Chromosome"/>
</dbReference>
<accession>A1RVX1</accession>
<dbReference type="InterPro" id="IPR050153">
    <property type="entry name" value="Metal_Ion_Import_ABC"/>
</dbReference>
<dbReference type="InterPro" id="IPR003593">
    <property type="entry name" value="AAA+_ATPase"/>
</dbReference>
<dbReference type="PROSITE" id="PS50893">
    <property type="entry name" value="ABC_TRANSPORTER_2"/>
    <property type="match status" value="1"/>
</dbReference>
<organism evidence="5 6">
    <name type="scientific">Pyrobaculum islandicum (strain DSM 4184 / JCM 9189 / GEO3)</name>
    <dbReference type="NCBI Taxonomy" id="384616"/>
    <lineage>
        <taxon>Archaea</taxon>
        <taxon>Thermoproteota</taxon>
        <taxon>Thermoprotei</taxon>
        <taxon>Thermoproteales</taxon>
        <taxon>Thermoproteaceae</taxon>
        <taxon>Pyrobaculum</taxon>
    </lineage>
</organism>
<dbReference type="Pfam" id="PF00005">
    <property type="entry name" value="ABC_tran"/>
    <property type="match status" value="1"/>
</dbReference>
<keyword evidence="6" id="KW-1185">Reference proteome</keyword>
<dbReference type="PANTHER" id="PTHR42734:SF20">
    <property type="entry name" value="ABC-TYPE IRON(III)-SIDEROPHORE TRANSPORT SYSTEM, ATPASE COMPONENT"/>
    <property type="match status" value="1"/>
</dbReference>
<keyword evidence="1" id="KW-0813">Transport</keyword>
<dbReference type="InterPro" id="IPR003439">
    <property type="entry name" value="ABC_transporter-like_ATP-bd"/>
</dbReference>
<evidence type="ECO:0000256" key="3">
    <source>
        <dbReference type="ARBA" id="ARBA00022840"/>
    </source>
</evidence>
<dbReference type="OrthoDB" id="24644at2157"/>
<dbReference type="eggNOG" id="arCOG00205">
    <property type="taxonomic scope" value="Archaea"/>
</dbReference>
<protein>
    <submittedName>
        <fullName evidence="5">ABC transporter related protein</fullName>
    </submittedName>
</protein>
<dbReference type="EMBL" id="CP000504">
    <property type="protein sequence ID" value="ABL89103.1"/>
    <property type="molecule type" value="Genomic_DNA"/>
</dbReference>
<dbReference type="RefSeq" id="WP_011763678.1">
    <property type="nucleotide sequence ID" value="NC_008701.1"/>
</dbReference>
<dbReference type="PROSITE" id="PS00211">
    <property type="entry name" value="ABC_TRANSPORTER_1"/>
    <property type="match status" value="1"/>
</dbReference>
<evidence type="ECO:0000256" key="1">
    <source>
        <dbReference type="ARBA" id="ARBA00022448"/>
    </source>
</evidence>
<dbReference type="SUPFAM" id="SSF52540">
    <property type="entry name" value="P-loop containing nucleoside triphosphate hydrolases"/>
    <property type="match status" value="1"/>
</dbReference>
<dbReference type="Gene3D" id="3.40.50.300">
    <property type="entry name" value="P-loop containing nucleotide triphosphate hydrolases"/>
    <property type="match status" value="1"/>
</dbReference>
<evidence type="ECO:0000259" key="4">
    <source>
        <dbReference type="PROSITE" id="PS50893"/>
    </source>
</evidence>
<evidence type="ECO:0000313" key="5">
    <source>
        <dbReference type="EMBL" id="ABL89103.1"/>
    </source>
</evidence>
<dbReference type="SMART" id="SM00382">
    <property type="entry name" value="AAA"/>
    <property type="match status" value="1"/>
</dbReference>
<dbReference type="GO" id="GO:0005524">
    <property type="term" value="F:ATP binding"/>
    <property type="evidence" value="ECO:0007669"/>
    <property type="project" value="UniProtKB-KW"/>
</dbReference>
<dbReference type="KEGG" id="pis:Pisl_1956"/>
<dbReference type="GeneID" id="4617267"/>
<dbReference type="InterPro" id="IPR017871">
    <property type="entry name" value="ABC_transporter-like_CS"/>
</dbReference>
<gene>
    <name evidence="5" type="ordered locus">Pisl_1956</name>
</gene>
<dbReference type="HOGENOM" id="CLU_000604_1_11_2"/>
<dbReference type="PANTHER" id="PTHR42734">
    <property type="entry name" value="METAL TRANSPORT SYSTEM ATP-BINDING PROTEIN TM_0124-RELATED"/>
    <property type="match status" value="1"/>
</dbReference>
<reference evidence="5" key="1">
    <citation type="submission" date="2006-12" db="EMBL/GenBank/DDBJ databases">
        <title>Complete sequence of Pyrobaculum islandicum DSM 4184.</title>
        <authorList>
            <person name="Copeland A."/>
            <person name="Lucas S."/>
            <person name="Lapidus A."/>
            <person name="Barry K."/>
            <person name="Detter J.C."/>
            <person name="Glavina del Rio T."/>
            <person name="Dalin E."/>
            <person name="Tice H."/>
            <person name="Pitluck S."/>
            <person name="Meincke L."/>
            <person name="Brettin T."/>
            <person name="Bruce D."/>
            <person name="Han C."/>
            <person name="Tapia R."/>
            <person name="Gilna P."/>
            <person name="Schmutz J."/>
            <person name="Larimer F."/>
            <person name="Land M."/>
            <person name="Hauser L."/>
            <person name="Kyrpides N."/>
            <person name="Mikhailova N."/>
            <person name="Cozen A.E."/>
            <person name="Fitz-Gibbon S.T."/>
            <person name="House C.H."/>
            <person name="Saltikov C."/>
            <person name="Lowe T."/>
            <person name="Richardson P."/>
        </authorList>
    </citation>
    <scope>NUCLEOTIDE SEQUENCE [LARGE SCALE GENOMIC DNA]</scope>
    <source>
        <strain evidence="5">DSM 4184</strain>
    </source>
</reference>
<evidence type="ECO:0000313" key="6">
    <source>
        <dbReference type="Proteomes" id="UP000002595"/>
    </source>
</evidence>
<keyword evidence="2" id="KW-0547">Nucleotide-binding</keyword>
<sequence>MYVEFDVEKRLGDFLLRAAGRLEPGVTCVVGPNGSGKTTLLKILAGLLKPDGGWVKYGGVSSRVYVGDLYVPPDAPAGEVALSGRSRFSPRPVEREDVEAARRYMEALGVLRLAGRRWSTLSGGERQRFVIAAALASEADLLLLDEPFSNLYGDWRGRVMRVLKSYASRRIVVVTTHHMDVLGCCQWVYALRDGAVVWSGDASSYKPSVETTCGFEN</sequence>
<feature type="domain" description="ABC transporter" evidence="4">
    <location>
        <begin position="2"/>
        <end position="216"/>
    </location>
</feature>
<proteinExistence type="predicted"/>
<dbReference type="InterPro" id="IPR027417">
    <property type="entry name" value="P-loop_NTPase"/>
</dbReference>
<evidence type="ECO:0000256" key="2">
    <source>
        <dbReference type="ARBA" id="ARBA00022741"/>
    </source>
</evidence>
<keyword evidence="3" id="KW-0067">ATP-binding</keyword>